<evidence type="ECO:0000256" key="4">
    <source>
        <dbReference type="ARBA" id="ARBA00022695"/>
    </source>
</evidence>
<name>A0A0F9U3K5_9ZZZZ</name>
<evidence type="ECO:0000256" key="2">
    <source>
        <dbReference type="ARBA" id="ARBA00022676"/>
    </source>
</evidence>
<keyword evidence="5" id="KW-0238">DNA-binding</keyword>
<protein>
    <recommendedName>
        <fullName evidence="6">DarT domain-containing protein</fullName>
    </recommendedName>
</protein>
<dbReference type="AlphaFoldDB" id="A0A0F9U3K5"/>
<organism evidence="7">
    <name type="scientific">marine sediment metagenome</name>
    <dbReference type="NCBI Taxonomy" id="412755"/>
    <lineage>
        <taxon>unclassified sequences</taxon>
        <taxon>metagenomes</taxon>
        <taxon>ecological metagenomes</taxon>
    </lineage>
</organism>
<gene>
    <name evidence="7" type="ORF">LCGC14_0270580</name>
</gene>
<sequence length="224" mass="25833">MSYHEIIATHIRDSVIDRGIEDVLHFTQLKNLPTILKYGLMSYTECDKLTEDVFASDPDRYCDASVSVTASTFYPKMFESKRRKEPGTWVILALDPRLLWELECHFFPMNLGTREMKWLSESRRKTNNGFAFDSMFEDCAPCGVQNGKGYRDKIGLPYSLTTRPDAEIQVMSTIPAEWIRGAWVEDEKNVPEIDAMLKDLPGEERDVLFQSFDARYCFGGKKWG</sequence>
<reference evidence="7" key="1">
    <citation type="journal article" date="2015" name="Nature">
        <title>Complex archaea that bridge the gap between prokaryotes and eukaryotes.</title>
        <authorList>
            <person name="Spang A."/>
            <person name="Saw J.H."/>
            <person name="Jorgensen S.L."/>
            <person name="Zaremba-Niedzwiedzka K."/>
            <person name="Martijn J."/>
            <person name="Lind A.E."/>
            <person name="van Eijk R."/>
            <person name="Schleper C."/>
            <person name="Guy L."/>
            <person name="Ettema T.J."/>
        </authorList>
    </citation>
    <scope>NUCLEOTIDE SEQUENCE</scope>
</reference>
<comment type="caution">
    <text evidence="7">The sequence shown here is derived from an EMBL/GenBank/DDBJ whole genome shotgun (WGS) entry which is preliminary data.</text>
</comment>
<evidence type="ECO:0000256" key="5">
    <source>
        <dbReference type="ARBA" id="ARBA00023125"/>
    </source>
</evidence>
<evidence type="ECO:0000256" key="3">
    <source>
        <dbReference type="ARBA" id="ARBA00022679"/>
    </source>
</evidence>
<keyword evidence="2" id="KW-0328">Glycosyltransferase</keyword>
<dbReference type="GO" id="GO:0016779">
    <property type="term" value="F:nucleotidyltransferase activity"/>
    <property type="evidence" value="ECO:0007669"/>
    <property type="project" value="UniProtKB-KW"/>
</dbReference>
<dbReference type="PROSITE" id="PS52018">
    <property type="entry name" value="DART"/>
    <property type="match status" value="1"/>
</dbReference>
<keyword evidence="3" id="KW-0808">Transferase</keyword>
<dbReference type="InterPro" id="IPR029494">
    <property type="entry name" value="DarT"/>
</dbReference>
<dbReference type="GO" id="GO:0016757">
    <property type="term" value="F:glycosyltransferase activity"/>
    <property type="evidence" value="ECO:0007669"/>
    <property type="project" value="UniProtKB-KW"/>
</dbReference>
<evidence type="ECO:0000313" key="7">
    <source>
        <dbReference type="EMBL" id="KKN86189.1"/>
    </source>
</evidence>
<evidence type="ECO:0000259" key="6">
    <source>
        <dbReference type="PROSITE" id="PS52018"/>
    </source>
</evidence>
<feature type="domain" description="DarT" evidence="6">
    <location>
        <begin position="21"/>
        <end position="215"/>
    </location>
</feature>
<dbReference type="EMBL" id="LAZR01000150">
    <property type="protein sequence ID" value="KKN86189.1"/>
    <property type="molecule type" value="Genomic_DNA"/>
</dbReference>
<dbReference type="Pfam" id="PF14487">
    <property type="entry name" value="DarT"/>
    <property type="match status" value="1"/>
</dbReference>
<keyword evidence="1" id="KW-1277">Toxin-antitoxin system</keyword>
<proteinExistence type="predicted"/>
<evidence type="ECO:0000256" key="1">
    <source>
        <dbReference type="ARBA" id="ARBA00022649"/>
    </source>
</evidence>
<keyword evidence="4" id="KW-0548">Nucleotidyltransferase</keyword>
<accession>A0A0F9U3K5</accession>
<dbReference type="GO" id="GO:0003677">
    <property type="term" value="F:DNA binding"/>
    <property type="evidence" value="ECO:0007669"/>
    <property type="project" value="UniProtKB-KW"/>
</dbReference>